<dbReference type="AlphaFoldDB" id="A0ABD2N1E0"/>
<proteinExistence type="predicted"/>
<sequence length="64" mass="6898">TESNEDCPVDVKNCRLLAKLSDSLVNCDCTDRRAECKVEPVHKKVVASANIVTLRGPKGSLGDV</sequence>
<keyword evidence="2" id="KW-1185">Reference proteome</keyword>
<comment type="caution">
    <text evidence="1">The sequence shown here is derived from an EMBL/GenBank/DDBJ whole genome shotgun (WGS) entry which is preliminary data.</text>
</comment>
<feature type="non-terminal residue" evidence="1">
    <location>
        <position position="1"/>
    </location>
</feature>
<organism evidence="1 2">
    <name type="scientific">Cryptolaemus montrouzieri</name>
    <dbReference type="NCBI Taxonomy" id="559131"/>
    <lineage>
        <taxon>Eukaryota</taxon>
        <taxon>Metazoa</taxon>
        <taxon>Ecdysozoa</taxon>
        <taxon>Arthropoda</taxon>
        <taxon>Hexapoda</taxon>
        <taxon>Insecta</taxon>
        <taxon>Pterygota</taxon>
        <taxon>Neoptera</taxon>
        <taxon>Endopterygota</taxon>
        <taxon>Coleoptera</taxon>
        <taxon>Polyphaga</taxon>
        <taxon>Cucujiformia</taxon>
        <taxon>Coccinelloidea</taxon>
        <taxon>Coccinellidae</taxon>
        <taxon>Scymninae</taxon>
        <taxon>Scymnini</taxon>
        <taxon>Cryptolaemus</taxon>
    </lineage>
</organism>
<gene>
    <name evidence="1" type="ORF">HHI36_014050</name>
</gene>
<reference evidence="1 2" key="1">
    <citation type="journal article" date="2021" name="BMC Biol.">
        <title>Horizontally acquired antibacterial genes associated with adaptive radiation of ladybird beetles.</title>
        <authorList>
            <person name="Li H.S."/>
            <person name="Tang X.F."/>
            <person name="Huang Y.H."/>
            <person name="Xu Z.Y."/>
            <person name="Chen M.L."/>
            <person name="Du X.Y."/>
            <person name="Qiu B.Y."/>
            <person name="Chen P.T."/>
            <person name="Zhang W."/>
            <person name="Slipinski A."/>
            <person name="Escalona H.E."/>
            <person name="Waterhouse R.M."/>
            <person name="Zwick A."/>
            <person name="Pang H."/>
        </authorList>
    </citation>
    <scope>NUCLEOTIDE SEQUENCE [LARGE SCALE GENOMIC DNA]</scope>
    <source>
        <strain evidence="1">SYSU2018</strain>
    </source>
</reference>
<name>A0ABD2N1E0_9CUCU</name>
<evidence type="ECO:0000313" key="2">
    <source>
        <dbReference type="Proteomes" id="UP001516400"/>
    </source>
</evidence>
<dbReference type="Proteomes" id="UP001516400">
    <property type="component" value="Unassembled WGS sequence"/>
</dbReference>
<evidence type="ECO:0000313" key="1">
    <source>
        <dbReference type="EMBL" id="KAL3272580.1"/>
    </source>
</evidence>
<accession>A0ABD2N1E0</accession>
<protein>
    <submittedName>
        <fullName evidence="1">Uncharacterized protein</fullName>
    </submittedName>
</protein>
<dbReference type="EMBL" id="JABFTP020000062">
    <property type="protein sequence ID" value="KAL3272580.1"/>
    <property type="molecule type" value="Genomic_DNA"/>
</dbReference>